<reference evidence="2" key="1">
    <citation type="submission" date="2020-08" db="EMBL/GenBank/DDBJ databases">
        <title>Genomic Encyclopedia of Type Strains, Phase III (KMG-III): the genomes of soil and plant-associated and newly described type strains.</title>
        <authorList>
            <person name="Whitman W."/>
        </authorList>
    </citation>
    <scope>NUCLEOTIDE SEQUENCE [LARGE SCALE GENOMIC DNA]</scope>
    <source>
        <strain evidence="2">CECT 8628</strain>
    </source>
</reference>
<dbReference type="AlphaFoldDB" id="A0A839SD95"/>
<organism evidence="2 3">
    <name type="scientific">Mucilaginibacter gotjawali</name>
    <dbReference type="NCBI Taxonomy" id="1550579"/>
    <lineage>
        <taxon>Bacteria</taxon>
        <taxon>Pseudomonadati</taxon>
        <taxon>Bacteroidota</taxon>
        <taxon>Sphingobacteriia</taxon>
        <taxon>Sphingobacteriales</taxon>
        <taxon>Sphingobacteriaceae</taxon>
        <taxon>Mucilaginibacter</taxon>
    </lineage>
</organism>
<protein>
    <recommendedName>
        <fullName evidence="4">YhhN-like protein</fullName>
    </recommendedName>
</protein>
<comment type="caution">
    <text evidence="2">The sequence shown here is derived from an EMBL/GenBank/DDBJ whole genome shotgun (WGS) entry which is preliminary data.</text>
</comment>
<evidence type="ECO:0000313" key="2">
    <source>
        <dbReference type="EMBL" id="MBB3054850.1"/>
    </source>
</evidence>
<feature type="transmembrane region" description="Helical" evidence="1">
    <location>
        <begin position="88"/>
        <end position="106"/>
    </location>
</feature>
<keyword evidence="1" id="KW-1133">Transmembrane helix</keyword>
<dbReference type="EMBL" id="JACHWX010000002">
    <property type="protein sequence ID" value="MBB3054850.1"/>
    <property type="molecule type" value="Genomic_DNA"/>
</dbReference>
<keyword evidence="3" id="KW-1185">Reference proteome</keyword>
<keyword evidence="1" id="KW-0812">Transmembrane</keyword>
<evidence type="ECO:0000313" key="3">
    <source>
        <dbReference type="Proteomes" id="UP000539265"/>
    </source>
</evidence>
<accession>A0A839SD95</accession>
<feature type="transmembrane region" description="Helical" evidence="1">
    <location>
        <begin position="118"/>
        <end position="138"/>
    </location>
</feature>
<name>A0A839SD95_9SPHI</name>
<feature type="transmembrane region" description="Helical" evidence="1">
    <location>
        <begin position="58"/>
        <end position="79"/>
    </location>
</feature>
<feature type="transmembrane region" description="Helical" evidence="1">
    <location>
        <begin position="183"/>
        <end position="205"/>
    </location>
</feature>
<proteinExistence type="predicted"/>
<evidence type="ECO:0000256" key="1">
    <source>
        <dbReference type="SAM" id="Phobius"/>
    </source>
</evidence>
<dbReference type="RefSeq" id="WP_183475840.1">
    <property type="nucleotide sequence ID" value="NZ_JACHWX010000002.1"/>
</dbReference>
<feature type="transmembrane region" description="Helical" evidence="1">
    <location>
        <begin position="150"/>
        <end position="171"/>
    </location>
</feature>
<keyword evidence="1" id="KW-0472">Membrane</keyword>
<gene>
    <name evidence="2" type="ORF">FHS11_001260</name>
</gene>
<dbReference type="Proteomes" id="UP000539265">
    <property type="component" value="Unassembled WGS sequence"/>
</dbReference>
<evidence type="ECO:0008006" key="4">
    <source>
        <dbReference type="Google" id="ProtNLM"/>
    </source>
</evidence>
<feature type="transmembrane region" description="Helical" evidence="1">
    <location>
        <begin position="32"/>
        <end position="52"/>
    </location>
</feature>
<sequence>MTIISYLYCVLLFIVAGVGLSRYKLLTIPFKILTWSVVAVSILGVLSKFFSVKYRNNAPILQVQSIAEFVFYLVIYYYLFKNKTIKKAILVSIVVITIFFFINTIFLQPFAKKFPTNVYVPTQTLYAVFSLLLFKEMLMYPIKINIIKQSVFWFNTAILFYATTMFFNLGLSNYLAEHTHYDIIITFFWYLIIYSFHVLICVALLTDNKKITAPYA</sequence>
<feature type="transmembrane region" description="Helical" evidence="1">
    <location>
        <begin position="6"/>
        <end position="25"/>
    </location>
</feature>